<organism evidence="1">
    <name type="scientific">Salmonella phage vB_SE126_1P</name>
    <dbReference type="NCBI Taxonomy" id="3236703"/>
    <lineage>
        <taxon>Viruses</taxon>
    </lineage>
</organism>
<dbReference type="EMBL" id="PP935703">
    <property type="protein sequence ID" value="XDJ01197.1"/>
    <property type="molecule type" value="Genomic_DNA"/>
</dbReference>
<protein>
    <submittedName>
        <fullName evidence="1">Uncharacterized protein</fullName>
    </submittedName>
</protein>
<name>A0AB39C327_9VIRU</name>
<proteinExistence type="predicted"/>
<accession>A0AB39C327</accession>
<evidence type="ECO:0000313" key="1">
    <source>
        <dbReference type="EMBL" id="XDJ01197.1"/>
    </source>
</evidence>
<reference evidence="1" key="1">
    <citation type="submission" date="2024-06" db="EMBL/GenBank/DDBJ databases">
        <authorList>
            <person name="Mutai I.J."/>
            <person name="Gurusinghe A."/>
            <person name="Wang B."/>
            <person name="Clark M."/>
            <person name="Bhandare S.G."/>
        </authorList>
    </citation>
    <scope>NUCLEOTIDE SEQUENCE</scope>
</reference>
<sequence length="47" mass="5610">MAQSRLTHRRIPKILVSLLLIHPSSFFIPVTDPYRDFFYLYSEIIVD</sequence>